<dbReference type="VEuPathDB" id="FungiDB:MELLADRAFT_92104"/>
<dbReference type="RefSeq" id="XP_007415349.1">
    <property type="nucleotide sequence ID" value="XM_007415287.1"/>
</dbReference>
<proteinExistence type="predicted"/>
<gene>
    <name evidence="2" type="ORF">MELLADRAFT_92104</name>
</gene>
<protein>
    <submittedName>
        <fullName evidence="2">Uncharacterized protein</fullName>
    </submittedName>
</protein>
<feature type="compositionally biased region" description="Polar residues" evidence="1">
    <location>
        <begin position="304"/>
        <end position="322"/>
    </location>
</feature>
<feature type="region of interest" description="Disordered" evidence="1">
    <location>
        <begin position="295"/>
        <end position="328"/>
    </location>
</feature>
<dbReference type="InParanoid" id="F4S1I5"/>
<evidence type="ECO:0000313" key="2">
    <source>
        <dbReference type="EMBL" id="EGG01499.1"/>
    </source>
</evidence>
<dbReference type="EMBL" id="GL883138">
    <property type="protein sequence ID" value="EGG01499.1"/>
    <property type="molecule type" value="Genomic_DNA"/>
</dbReference>
<dbReference type="Proteomes" id="UP000001072">
    <property type="component" value="Unassembled WGS sequence"/>
</dbReference>
<dbReference type="KEGG" id="mlr:MELLADRAFT_92104"/>
<feature type="region of interest" description="Disordered" evidence="1">
    <location>
        <begin position="365"/>
        <end position="412"/>
    </location>
</feature>
<accession>F4S1I5</accession>
<feature type="compositionally biased region" description="Polar residues" evidence="1">
    <location>
        <begin position="401"/>
        <end position="412"/>
    </location>
</feature>
<keyword evidence="3" id="KW-1185">Reference proteome</keyword>
<organism evidence="3">
    <name type="scientific">Melampsora larici-populina (strain 98AG31 / pathotype 3-4-7)</name>
    <name type="common">Poplar leaf rust fungus</name>
    <dbReference type="NCBI Taxonomy" id="747676"/>
    <lineage>
        <taxon>Eukaryota</taxon>
        <taxon>Fungi</taxon>
        <taxon>Dikarya</taxon>
        <taxon>Basidiomycota</taxon>
        <taxon>Pucciniomycotina</taxon>
        <taxon>Pucciniomycetes</taxon>
        <taxon>Pucciniales</taxon>
        <taxon>Melampsoraceae</taxon>
        <taxon>Melampsora</taxon>
    </lineage>
</organism>
<dbReference type="GeneID" id="18936130"/>
<dbReference type="HOGENOM" id="CLU_667445_0_0_1"/>
<dbReference type="AlphaFoldDB" id="F4S1I5"/>
<sequence>MCDLSILLSAIHIQLYNKILIQILFNHVNTPPSSQLVADQQSECCQCVACSVKSCTPTASYANPGQVRLRPAWQRPRRSEACDVVWIRATRLQRCQHVESEKLPNPSSAHQLTRGRCTPVSPPCQGRHPQLATPLPPLSFWNVGSKGTKLPPTPNRIQPGLDGSLPTGPGAVWAPIGRMFLSREGPLYKYAHNTLHPPWRSAADYNSIFDWRTVRVISDYNAAGSFNGACNTAQSMNGSDHRSDPLPWCRDGLNPANKAAALARYNVKALRQVCPDLTSGEDKCLCHLLADSDDDPVTPGPSGQLDSSPTPTQPAVTMSTHNPLIRKDSPVKLRRDLSNSSFTKTQLNEDANSFTSCEEDIDGLDSGKGLLAQSGRPQTKGLPSASKYSAAPCSPRASNLIRGSNSSDQLPS</sequence>
<reference evidence="3" key="1">
    <citation type="journal article" date="2011" name="Proc. Natl. Acad. Sci. U.S.A.">
        <title>Obligate biotrophy features unraveled by the genomic analysis of rust fungi.</title>
        <authorList>
            <person name="Duplessis S."/>
            <person name="Cuomo C.A."/>
            <person name="Lin Y.-C."/>
            <person name="Aerts A."/>
            <person name="Tisserant E."/>
            <person name="Veneault-Fourrey C."/>
            <person name="Joly D.L."/>
            <person name="Hacquard S."/>
            <person name="Amselem J."/>
            <person name="Cantarel B.L."/>
            <person name="Chiu R."/>
            <person name="Coutinho P.M."/>
            <person name="Feau N."/>
            <person name="Field M."/>
            <person name="Frey P."/>
            <person name="Gelhaye E."/>
            <person name="Goldberg J."/>
            <person name="Grabherr M.G."/>
            <person name="Kodira C.D."/>
            <person name="Kohler A."/>
            <person name="Kuees U."/>
            <person name="Lindquist E.A."/>
            <person name="Lucas S.M."/>
            <person name="Mago R."/>
            <person name="Mauceli E."/>
            <person name="Morin E."/>
            <person name="Murat C."/>
            <person name="Pangilinan J.L."/>
            <person name="Park R."/>
            <person name="Pearson M."/>
            <person name="Quesneville H."/>
            <person name="Rouhier N."/>
            <person name="Sakthikumar S."/>
            <person name="Salamov A.A."/>
            <person name="Schmutz J."/>
            <person name="Selles B."/>
            <person name="Shapiro H."/>
            <person name="Tanguay P."/>
            <person name="Tuskan G.A."/>
            <person name="Henrissat B."/>
            <person name="Van de Peer Y."/>
            <person name="Rouze P."/>
            <person name="Ellis J.G."/>
            <person name="Dodds P.N."/>
            <person name="Schein J.E."/>
            <person name="Zhong S."/>
            <person name="Hamelin R.C."/>
            <person name="Grigoriev I.V."/>
            <person name="Szabo L.J."/>
            <person name="Martin F."/>
        </authorList>
    </citation>
    <scope>NUCLEOTIDE SEQUENCE [LARGE SCALE GENOMIC DNA]</scope>
    <source>
        <strain evidence="3">98AG31 / pathotype 3-4-7</strain>
    </source>
</reference>
<name>F4S1I5_MELLP</name>
<evidence type="ECO:0000313" key="3">
    <source>
        <dbReference type="Proteomes" id="UP000001072"/>
    </source>
</evidence>
<evidence type="ECO:0000256" key="1">
    <source>
        <dbReference type="SAM" id="MobiDB-lite"/>
    </source>
</evidence>